<dbReference type="AlphaFoldDB" id="A0A139IS25"/>
<sequence>MELADLQVVCAEMRLKNIRTTVDNTSKRTFSPGTESSSNVVLERQALSRPPNATTASLFQLSAARHSLHPRQPMLAAILHSHYSIGRLPPSEPIPLLLPIMFNHLASLVRRNAQGPPPGPPATMISLLVVLLVLLILALLLVAGLLYMRHRRRAQRNNSELPIYDEKRMSTASAASSSSHRRVSARPSQSIYVYQEKQNLIENSSAPPSSPLPQIRITFPEEYDDAGKRVSGRVVVVRVGDTGVGLEPVENLPAYQQQDRRSFESVDLERVGGLVEKARNAPSYDKFEKI</sequence>
<evidence type="ECO:0000313" key="3">
    <source>
        <dbReference type="Proteomes" id="UP000073492"/>
    </source>
</evidence>
<evidence type="ECO:0000256" key="1">
    <source>
        <dbReference type="SAM" id="Phobius"/>
    </source>
</evidence>
<comment type="caution">
    <text evidence="2">The sequence shown here is derived from an EMBL/GenBank/DDBJ whole genome shotgun (WGS) entry which is preliminary data.</text>
</comment>
<proteinExistence type="predicted"/>
<dbReference type="EMBL" id="LFZO01000021">
    <property type="protein sequence ID" value="KXT17348.1"/>
    <property type="molecule type" value="Genomic_DNA"/>
</dbReference>
<organism evidence="2 3">
    <name type="scientific">Pseudocercospora musae</name>
    <dbReference type="NCBI Taxonomy" id="113226"/>
    <lineage>
        <taxon>Eukaryota</taxon>
        <taxon>Fungi</taxon>
        <taxon>Dikarya</taxon>
        <taxon>Ascomycota</taxon>
        <taxon>Pezizomycotina</taxon>
        <taxon>Dothideomycetes</taxon>
        <taxon>Dothideomycetidae</taxon>
        <taxon>Mycosphaerellales</taxon>
        <taxon>Mycosphaerellaceae</taxon>
        <taxon>Pseudocercospora</taxon>
    </lineage>
</organism>
<keyword evidence="1" id="KW-1133">Transmembrane helix</keyword>
<evidence type="ECO:0000313" key="2">
    <source>
        <dbReference type="EMBL" id="KXT17344.1"/>
    </source>
</evidence>
<dbReference type="Proteomes" id="UP000073492">
    <property type="component" value="Unassembled WGS sequence"/>
</dbReference>
<keyword evidence="1" id="KW-0472">Membrane</keyword>
<dbReference type="OrthoDB" id="272139at2759"/>
<keyword evidence="1" id="KW-0812">Transmembrane</keyword>
<accession>A0A139IS25</accession>
<name>A0A139IS25_9PEZI</name>
<reference evidence="2 3" key="1">
    <citation type="submission" date="2015-07" db="EMBL/GenBank/DDBJ databases">
        <title>Comparative genomics of the Sigatoka disease complex on banana suggests a link between parallel evolutionary changes in Pseudocercospora fijiensis and Pseudocercospora eumusae and increased virulence on the banana host.</title>
        <authorList>
            <person name="Chang T.-C."/>
            <person name="Salvucci A."/>
            <person name="Crous P.W."/>
            <person name="Stergiopoulos I."/>
        </authorList>
    </citation>
    <scope>NUCLEOTIDE SEQUENCE [LARGE SCALE GENOMIC DNA]</scope>
    <source>
        <strain evidence="2 3">CBS 116634</strain>
    </source>
</reference>
<gene>
    <name evidence="2" type="ORF">AC579_3846</name>
</gene>
<dbReference type="EMBL" id="LFZO01000021">
    <property type="protein sequence ID" value="KXT17344.1"/>
    <property type="molecule type" value="Genomic_DNA"/>
</dbReference>
<keyword evidence="3" id="KW-1185">Reference proteome</keyword>
<protein>
    <submittedName>
        <fullName evidence="2">Uncharacterized protein</fullName>
    </submittedName>
</protein>
<feature type="transmembrane region" description="Helical" evidence="1">
    <location>
        <begin position="124"/>
        <end position="147"/>
    </location>
</feature>